<feature type="compositionally biased region" description="Basic and acidic residues" evidence="1">
    <location>
        <begin position="507"/>
        <end position="516"/>
    </location>
</feature>
<dbReference type="InterPro" id="IPR036397">
    <property type="entry name" value="RNaseH_sf"/>
</dbReference>
<feature type="region of interest" description="Disordered" evidence="1">
    <location>
        <begin position="942"/>
        <end position="972"/>
    </location>
</feature>
<dbReference type="SUPFAM" id="SSF53098">
    <property type="entry name" value="Ribonuclease H-like"/>
    <property type="match status" value="1"/>
</dbReference>
<proteinExistence type="predicted"/>
<dbReference type="PROSITE" id="PS50994">
    <property type="entry name" value="INTEGRASE"/>
    <property type="match status" value="1"/>
</dbReference>
<dbReference type="InterPro" id="IPR013103">
    <property type="entry name" value="RVT_2"/>
</dbReference>
<name>A0A0K6S749_9ALVE</name>
<sequence>MEQTLVIERSLSSPLAPGSELASALSPPDAADHALPAVRVEEHIKVSPPDVFGASGQAGQGDPPPLVPPVSDPPHPVAKASSGDGPPAPLPALPYLHSALPTGNQTAYYPIGTPGPGFPGFAPPQVTSVPPALGFFPSAGPYATPVPHLYLGPYESRIRKRWRAVKALCPLASESVDTYFARAGKVFGRLRRLVPAMVFGSEPFVPFEYSILLESLPAEGGAHRYVLAHLQDYTPMGLCDCLRRYEQQLGTATPSATIWFSSAPPSRSSSTPKPNHSKCIYCGVAHLWRKHVKCIACGASPHVDRSTCPAIAHVCGCGKQEHLDAMCPSKLRTSKKAANVHCATVFFASAAVISPDLVHGPHFSKDDGATVEAVGELYLEKVSTSITYTVKVLDTPVPVRTAGCNDSSEASGAVIYATHSVTLDDVIFGDHLESITVLILPQSSIPFLFSKTLAQRLSVKMNYQDNVMVIPSPSGADVTLTWIDLGEYYGLPLVQDDDSPPLLVGSDKSDDERPPLEDDPNELEDEIDNSASFYPLPFAMCTTTSPTTTPALHSPPEGIAGVGIPVSTGEAPEGVHVCVSGGETPEGVCMSVSLKEAFVPSGEGVEGLKEPAHPGGLAGGASTTAQDSVKATTGGDVKGLVGFSIPGVFFIKEAYVGARLHLDSLYLGASDCGPTHQLTVLEDFLPYGLAPRFTAHPNSHKTVVFLENVWFPRFGVPEEIRCDQGSKFANAPLIELSKRRGFRLSFAPSSYKDGNSLSERWQREVLASVYSLLLERQLPGSSWPEIYDEAIRRLNNRISVQGGGSRHTAAALPGSLSCVHRSFPSARPPCPSALRTYYVGDIVMYNWGASGGGGRSGQSHKCGPVWAPYRVVSVENEHFYEIVAPDESLRPQRTTASPHQLRPAVRPEQEAAAFVPLFGPDLMTESLPDTVTTPALLPPADLPAVHITDPSLSSQPTQQPIPESAPPVTPPLTSPFPVTPAPLQPGTIVISRSPEHSLLWVGEILGVLPSDGAAEGDVQYEVAFDACKRRGVDLSLQKADVVQAYLQAPLPPDRPPLAAIPPSNHPDHGQFLWVLRKAVYGLPDAGKVFEDFLTSVLRSLGWEPTLFPGVWVLHSANGKLRALLATYCDDLLILGIREDAAATIDSLKDIVTCSNYTDLSGGRFVGVQFDVSITSMFCHQHDYVASLVLPPDLAGSNRCVDKPLPVGSTHEDDISPLLSAAGVKVFRTLLGQVGYVASCTRPDVALAHSYLSRFLASPTERALRLFLQTVRYLRSHPSFEIHVRPSSDPTKLTTIKHGDSSFGNAVSPYPQTGWVVFINNSPLIWKSRRQSRVARSTTRAEVLALEEGIDATLHFTNCTAPFYSNIRVGIGCDGANVFKLSLLLSGASFSAERALLPIIREMQDKACVVPLQAATDLVEQHRIGIFKISTNSNLSDLLTKALDLGALTRLMSPSPSLSPVFGSEIVSSLPPLALRDGHRPTMEKERRRDGEEPTA</sequence>
<dbReference type="GO" id="GO:0003676">
    <property type="term" value="F:nucleic acid binding"/>
    <property type="evidence" value="ECO:0007669"/>
    <property type="project" value="InterPro"/>
</dbReference>
<dbReference type="PANTHER" id="PTHR11439">
    <property type="entry name" value="GAG-POL-RELATED RETROTRANSPOSON"/>
    <property type="match status" value="1"/>
</dbReference>
<dbReference type="VEuPathDB" id="CryptoDB:Cvel_462"/>
<dbReference type="InterPro" id="IPR001584">
    <property type="entry name" value="Integrase_cat-core"/>
</dbReference>
<dbReference type="PhylomeDB" id="A0A0K6S749"/>
<dbReference type="GO" id="GO:0015074">
    <property type="term" value="P:DNA integration"/>
    <property type="evidence" value="ECO:0007669"/>
    <property type="project" value="InterPro"/>
</dbReference>
<feature type="region of interest" description="Disordered" evidence="1">
    <location>
        <begin position="1"/>
        <end position="90"/>
    </location>
</feature>
<dbReference type="InterPro" id="IPR012337">
    <property type="entry name" value="RNaseH-like_sf"/>
</dbReference>
<evidence type="ECO:0000256" key="1">
    <source>
        <dbReference type="SAM" id="MobiDB-lite"/>
    </source>
</evidence>
<dbReference type="EMBL" id="CDMZ01000551">
    <property type="protein sequence ID" value="CUC09316.1"/>
    <property type="molecule type" value="Genomic_DNA"/>
</dbReference>
<feature type="region of interest" description="Disordered" evidence="1">
    <location>
        <begin position="1471"/>
        <end position="1495"/>
    </location>
</feature>
<feature type="compositionally biased region" description="Pro residues" evidence="1">
    <location>
        <begin position="963"/>
        <end position="972"/>
    </location>
</feature>
<feature type="region of interest" description="Disordered" evidence="1">
    <location>
        <begin position="499"/>
        <end position="524"/>
    </location>
</feature>
<feature type="domain" description="Integrase catalytic" evidence="2">
    <location>
        <begin position="642"/>
        <end position="815"/>
    </location>
</feature>
<organism evidence="3">
    <name type="scientific">Chromera velia CCMP2878</name>
    <dbReference type="NCBI Taxonomy" id="1169474"/>
    <lineage>
        <taxon>Eukaryota</taxon>
        <taxon>Sar</taxon>
        <taxon>Alveolata</taxon>
        <taxon>Colpodellida</taxon>
        <taxon>Chromeraceae</taxon>
        <taxon>Chromera</taxon>
    </lineage>
</organism>
<protein>
    <recommendedName>
        <fullName evidence="2">Integrase catalytic domain-containing protein</fullName>
    </recommendedName>
</protein>
<dbReference type="Pfam" id="PF07727">
    <property type="entry name" value="RVT_2"/>
    <property type="match status" value="1"/>
</dbReference>
<reference evidence="3" key="1">
    <citation type="submission" date="2014-11" db="EMBL/GenBank/DDBJ databases">
        <title>Molecular phylogeny of cliff fern family Woodsiaceae with morphological implications.</title>
        <authorList>
            <person name="Shao Y.-Z."/>
            <person name="Wei R."/>
            <person name="Zhang X.-C."/>
        </authorList>
    </citation>
    <scope>NUCLEOTIDE SEQUENCE</scope>
</reference>
<feature type="compositionally biased region" description="Polar residues" evidence="1">
    <location>
        <begin position="950"/>
        <end position="961"/>
    </location>
</feature>
<dbReference type="Gene3D" id="3.30.420.10">
    <property type="entry name" value="Ribonuclease H-like superfamily/Ribonuclease H"/>
    <property type="match status" value="1"/>
</dbReference>
<feature type="compositionally biased region" description="Basic and acidic residues" evidence="1">
    <location>
        <begin position="1475"/>
        <end position="1495"/>
    </location>
</feature>
<evidence type="ECO:0000259" key="2">
    <source>
        <dbReference type="PROSITE" id="PS50994"/>
    </source>
</evidence>
<dbReference type="PANTHER" id="PTHR11439:SF467">
    <property type="entry name" value="INTEGRASE CATALYTIC DOMAIN-CONTAINING PROTEIN"/>
    <property type="match status" value="1"/>
</dbReference>
<feature type="compositionally biased region" description="Pro residues" evidence="1">
    <location>
        <begin position="62"/>
        <end position="76"/>
    </location>
</feature>
<gene>
    <name evidence="3" type="ORF">Cvel_462.t1.CR1</name>
</gene>
<accession>A0A0K6S749</accession>
<evidence type="ECO:0000313" key="3">
    <source>
        <dbReference type="EMBL" id="CUC09316.1"/>
    </source>
</evidence>